<sequence>MRSVQLVTCTLLLTLHVASPFTPCLTSGVRRLALTGRSHLGYPPFSPFLNPTIASTATTTKLLSTPTPPPASAYVASTALITGTAIGAGVLSLPQLSLPLGFIPSASLLLCSYVAMLASALTMAENQISLTPPALRMDPSASPLSYSQQVNKSLGSVGQKFATGAYLFLHYAILCSYFSSGGGYVQKFSPTPLPPLSTPILYAIITTLPIFLLPMQTMASVNNLLVLGALASFVGIVSLGIPSADTSILDIPSSLPDWPCVAAVIPIFLLTLVFHNVIPTVTKNLNYDRNAVFSCITVGSSIPFLLFLVYDFTILGNVPDFQSVVDPIAVLQEAGGPNGELLPDLVAGFCFLAITTSLIGFVDGLQTIFNPLFEKNAQKDLIVPALITIPPVAVACFGEDVFLTALNLGATFGVTLLFLVLPALTAMKDRGFSIPPIGMLMTAALALSSTLVQVPSDFVLK</sequence>
<dbReference type="Pfam" id="PF03222">
    <property type="entry name" value="Trp_Tyr_perm"/>
    <property type="match status" value="1"/>
</dbReference>
<evidence type="ECO:0000256" key="2">
    <source>
        <dbReference type="ARBA" id="ARBA00022448"/>
    </source>
</evidence>
<keyword evidence="4" id="KW-0997">Cell inner membrane</keyword>
<dbReference type="InterPro" id="IPR018227">
    <property type="entry name" value="Amino_acid_transport_2"/>
</dbReference>
<keyword evidence="6 8" id="KW-1133">Transmembrane helix</keyword>
<evidence type="ECO:0000256" key="9">
    <source>
        <dbReference type="SAM" id="SignalP"/>
    </source>
</evidence>
<evidence type="ECO:0000256" key="1">
    <source>
        <dbReference type="ARBA" id="ARBA00004429"/>
    </source>
</evidence>
<evidence type="ECO:0000256" key="6">
    <source>
        <dbReference type="ARBA" id="ARBA00022989"/>
    </source>
</evidence>
<feature type="transmembrane region" description="Helical" evidence="8">
    <location>
        <begin position="345"/>
        <end position="369"/>
    </location>
</feature>
<evidence type="ECO:0008006" key="12">
    <source>
        <dbReference type="Google" id="ProtNLM"/>
    </source>
</evidence>
<dbReference type="AlphaFoldDB" id="A0A9W7FJS7"/>
<dbReference type="Proteomes" id="UP001165122">
    <property type="component" value="Unassembled WGS sequence"/>
</dbReference>
<feature type="transmembrane region" description="Helical" evidence="8">
    <location>
        <begin position="196"/>
        <end position="214"/>
    </location>
</feature>
<evidence type="ECO:0000313" key="10">
    <source>
        <dbReference type="EMBL" id="GMI13350.1"/>
    </source>
</evidence>
<keyword evidence="2" id="KW-0813">Transport</keyword>
<feature type="chain" id="PRO_5040740348" description="Amino acid transporter transmembrane domain-containing protein" evidence="9">
    <location>
        <begin position="21"/>
        <end position="461"/>
    </location>
</feature>
<keyword evidence="5 8" id="KW-0812">Transmembrane</keyword>
<dbReference type="Gene3D" id="1.20.1740.10">
    <property type="entry name" value="Amino acid/polyamine transporter I"/>
    <property type="match status" value="1"/>
</dbReference>
<evidence type="ECO:0000256" key="7">
    <source>
        <dbReference type="ARBA" id="ARBA00023136"/>
    </source>
</evidence>
<feature type="transmembrane region" description="Helical" evidence="8">
    <location>
        <begin position="381"/>
        <end position="398"/>
    </location>
</feature>
<feature type="transmembrane region" description="Helical" evidence="8">
    <location>
        <begin position="100"/>
        <end position="124"/>
    </location>
</feature>
<name>A0A9W7FJS7_9STRA</name>
<dbReference type="GO" id="GO:0003333">
    <property type="term" value="P:amino acid transmembrane transport"/>
    <property type="evidence" value="ECO:0007669"/>
    <property type="project" value="InterPro"/>
</dbReference>
<evidence type="ECO:0000256" key="3">
    <source>
        <dbReference type="ARBA" id="ARBA00022475"/>
    </source>
</evidence>
<evidence type="ECO:0000256" key="4">
    <source>
        <dbReference type="ARBA" id="ARBA00022519"/>
    </source>
</evidence>
<gene>
    <name evidence="10" type="ORF">TrLO_g7948</name>
</gene>
<accession>A0A9W7FJS7</accession>
<keyword evidence="9" id="KW-0732">Signal</keyword>
<dbReference type="PANTHER" id="PTHR32195:SF26">
    <property type="entry name" value="TRYPTOPHAN OR TYROSINE TRANSPORTER PROTEIN"/>
    <property type="match status" value="1"/>
</dbReference>
<protein>
    <recommendedName>
        <fullName evidence="12">Amino acid transporter transmembrane domain-containing protein</fullName>
    </recommendedName>
</protein>
<feature type="transmembrane region" description="Helical" evidence="8">
    <location>
        <begin position="221"/>
        <end position="241"/>
    </location>
</feature>
<evidence type="ECO:0000256" key="5">
    <source>
        <dbReference type="ARBA" id="ARBA00022692"/>
    </source>
</evidence>
<dbReference type="EMBL" id="BRXW01000190">
    <property type="protein sequence ID" value="GMI13350.1"/>
    <property type="molecule type" value="Genomic_DNA"/>
</dbReference>
<feature type="transmembrane region" description="Helical" evidence="8">
    <location>
        <begin position="261"/>
        <end position="278"/>
    </location>
</feature>
<evidence type="ECO:0000256" key="8">
    <source>
        <dbReference type="SAM" id="Phobius"/>
    </source>
</evidence>
<comment type="subcellular location">
    <subcellularLocation>
        <location evidence="1">Cell inner membrane</location>
        <topology evidence="1">Multi-pass membrane protein</topology>
    </subcellularLocation>
</comment>
<organism evidence="10 11">
    <name type="scientific">Triparma laevis f. longispina</name>
    <dbReference type="NCBI Taxonomy" id="1714387"/>
    <lineage>
        <taxon>Eukaryota</taxon>
        <taxon>Sar</taxon>
        <taxon>Stramenopiles</taxon>
        <taxon>Ochrophyta</taxon>
        <taxon>Bolidophyceae</taxon>
        <taxon>Parmales</taxon>
        <taxon>Triparmaceae</taxon>
        <taxon>Triparma</taxon>
    </lineage>
</organism>
<dbReference type="OrthoDB" id="204942at2759"/>
<evidence type="ECO:0000313" key="11">
    <source>
        <dbReference type="Proteomes" id="UP001165122"/>
    </source>
</evidence>
<feature type="signal peptide" evidence="9">
    <location>
        <begin position="1"/>
        <end position="20"/>
    </location>
</feature>
<reference evidence="11" key="1">
    <citation type="journal article" date="2023" name="Commun. Biol.">
        <title>Genome analysis of Parmales, the sister group of diatoms, reveals the evolutionary specialization of diatoms from phago-mixotrophs to photoautotrophs.</title>
        <authorList>
            <person name="Ban H."/>
            <person name="Sato S."/>
            <person name="Yoshikawa S."/>
            <person name="Yamada K."/>
            <person name="Nakamura Y."/>
            <person name="Ichinomiya M."/>
            <person name="Sato N."/>
            <person name="Blanc-Mathieu R."/>
            <person name="Endo H."/>
            <person name="Kuwata A."/>
            <person name="Ogata H."/>
        </authorList>
    </citation>
    <scope>NUCLEOTIDE SEQUENCE [LARGE SCALE GENOMIC DNA]</scope>
    <source>
        <strain evidence="11">NIES 3700</strain>
    </source>
</reference>
<keyword evidence="11" id="KW-1185">Reference proteome</keyword>
<feature type="transmembrane region" description="Helical" evidence="8">
    <location>
        <begin position="71"/>
        <end position="93"/>
    </location>
</feature>
<feature type="transmembrane region" description="Helical" evidence="8">
    <location>
        <begin position="290"/>
        <end position="310"/>
    </location>
</feature>
<proteinExistence type="predicted"/>
<dbReference type="GO" id="GO:0005886">
    <property type="term" value="C:plasma membrane"/>
    <property type="evidence" value="ECO:0007669"/>
    <property type="project" value="UniProtKB-SubCell"/>
</dbReference>
<keyword evidence="7 8" id="KW-0472">Membrane</keyword>
<keyword evidence="3" id="KW-1003">Cell membrane</keyword>
<feature type="transmembrane region" description="Helical" evidence="8">
    <location>
        <begin position="404"/>
        <end position="425"/>
    </location>
</feature>
<comment type="caution">
    <text evidence="10">The sequence shown here is derived from an EMBL/GenBank/DDBJ whole genome shotgun (WGS) entry which is preliminary data.</text>
</comment>
<feature type="transmembrane region" description="Helical" evidence="8">
    <location>
        <begin position="437"/>
        <end position="456"/>
    </location>
</feature>
<dbReference type="PANTHER" id="PTHR32195">
    <property type="entry name" value="OS07G0662800 PROTEIN"/>
    <property type="match status" value="1"/>
</dbReference>